<organism evidence="3 4">
    <name type="scientific">Botryosphaeria dothidea</name>
    <dbReference type="NCBI Taxonomy" id="55169"/>
    <lineage>
        <taxon>Eukaryota</taxon>
        <taxon>Fungi</taxon>
        <taxon>Dikarya</taxon>
        <taxon>Ascomycota</taxon>
        <taxon>Pezizomycotina</taxon>
        <taxon>Dothideomycetes</taxon>
        <taxon>Dothideomycetes incertae sedis</taxon>
        <taxon>Botryosphaeriales</taxon>
        <taxon>Botryosphaeriaceae</taxon>
        <taxon>Botryosphaeria</taxon>
    </lineage>
</organism>
<evidence type="ECO:0000256" key="1">
    <source>
        <dbReference type="SAM" id="MobiDB-lite"/>
    </source>
</evidence>
<keyword evidence="2" id="KW-0472">Membrane</keyword>
<dbReference type="AlphaFoldDB" id="A0A8H4IWX3"/>
<keyword evidence="4" id="KW-1185">Reference proteome</keyword>
<feature type="region of interest" description="Disordered" evidence="1">
    <location>
        <begin position="1"/>
        <end position="43"/>
    </location>
</feature>
<feature type="region of interest" description="Disordered" evidence="1">
    <location>
        <begin position="172"/>
        <end position="198"/>
    </location>
</feature>
<sequence length="198" mass="22272">MLAVRRSAARAAQASRAPIARQSRRYAHDSHGHHHHDAHHGPKEEQFSTGFYVAIGLIPTAVLFYHWTGSASDEGRKPYFTRMISAYDGYKQEWADRNKLHTDMIEQAAFDRNLFLNTTPRRHVDLTFPEQFNTGSPYNVPAGSQADITKVVEHYEKVNYEENARKLEALKNGTLKAEQPPSKLGSGSAPTFVPPSAR</sequence>
<dbReference type="PANTHER" id="PTHR42100:SF1">
    <property type="entry name" value="OXIDOREDUCTASE 178 KDA SUBUNIT, PUTATIVE (AFU_ORTHOLOGUE AFUA_8G04320)-RELATED"/>
    <property type="match status" value="1"/>
</dbReference>
<evidence type="ECO:0000313" key="4">
    <source>
        <dbReference type="Proteomes" id="UP000572817"/>
    </source>
</evidence>
<evidence type="ECO:0000313" key="3">
    <source>
        <dbReference type="EMBL" id="KAF4309081.1"/>
    </source>
</evidence>
<dbReference type="OrthoDB" id="2120038at2759"/>
<keyword evidence="2" id="KW-0812">Transmembrane</keyword>
<dbReference type="Proteomes" id="UP000572817">
    <property type="component" value="Unassembled WGS sequence"/>
</dbReference>
<dbReference type="InterPro" id="IPR034444">
    <property type="entry name" value="Nuo17.8"/>
</dbReference>
<dbReference type="EMBL" id="WWBZ02000016">
    <property type="protein sequence ID" value="KAF4309081.1"/>
    <property type="molecule type" value="Genomic_DNA"/>
</dbReference>
<comment type="caution">
    <text evidence="3">The sequence shown here is derived from an EMBL/GenBank/DDBJ whole genome shotgun (WGS) entry which is preliminary data.</text>
</comment>
<feature type="transmembrane region" description="Helical" evidence="2">
    <location>
        <begin position="49"/>
        <end position="67"/>
    </location>
</feature>
<name>A0A8H4IWX3_9PEZI</name>
<evidence type="ECO:0000256" key="2">
    <source>
        <dbReference type="SAM" id="Phobius"/>
    </source>
</evidence>
<dbReference type="PANTHER" id="PTHR42100">
    <property type="entry name" value="OXIDOREDUCTASE 178 KDA SUBUNIT, PUTATIVE (AFU_ORTHOLOGUE AFUA_8G04320)-RELATED"/>
    <property type="match status" value="1"/>
</dbReference>
<keyword evidence="2" id="KW-1133">Transmembrane helix</keyword>
<feature type="compositionally biased region" description="Low complexity" evidence="1">
    <location>
        <begin position="1"/>
        <end position="21"/>
    </location>
</feature>
<dbReference type="GO" id="GO:0005739">
    <property type="term" value="C:mitochondrion"/>
    <property type="evidence" value="ECO:0007669"/>
    <property type="project" value="InterPro"/>
</dbReference>
<accession>A0A8H4IWX3</accession>
<gene>
    <name evidence="3" type="ORF">GTA08_BOTSDO02680</name>
</gene>
<proteinExistence type="predicted"/>
<reference evidence="3" key="1">
    <citation type="submission" date="2020-04" db="EMBL/GenBank/DDBJ databases">
        <title>Genome Assembly and Annotation of Botryosphaeria dothidea sdau 11-99, a Latent Pathogen of Apple Fruit Ring Rot in China.</title>
        <authorList>
            <person name="Yu C."/>
            <person name="Diao Y."/>
            <person name="Lu Q."/>
            <person name="Zhao J."/>
            <person name="Cui S."/>
            <person name="Peng C."/>
            <person name="He B."/>
            <person name="Liu H."/>
        </authorList>
    </citation>
    <scope>NUCLEOTIDE SEQUENCE [LARGE SCALE GENOMIC DNA]</scope>
    <source>
        <strain evidence="3">Sdau11-99</strain>
    </source>
</reference>
<protein>
    <submittedName>
        <fullName evidence="3">Uncharacterized protein</fullName>
    </submittedName>
</protein>